<comment type="similarity">
    <text evidence="2">Belongs to the krueppel C2H2-type zinc-finger protein family.</text>
</comment>
<dbReference type="PROSITE" id="PS50157">
    <property type="entry name" value="ZINC_FINGER_C2H2_2"/>
    <property type="match status" value="3"/>
</dbReference>
<evidence type="ECO:0000256" key="4">
    <source>
        <dbReference type="ARBA" id="ARBA00022737"/>
    </source>
</evidence>
<keyword evidence="10" id="KW-0539">Nucleus</keyword>
<keyword evidence="8" id="KW-0238">DNA-binding</keyword>
<dbReference type="GO" id="GO:0000981">
    <property type="term" value="F:DNA-binding transcription factor activity, RNA polymerase II-specific"/>
    <property type="evidence" value="ECO:0007669"/>
    <property type="project" value="TreeGrafter"/>
</dbReference>
<dbReference type="GO" id="GO:0005634">
    <property type="term" value="C:nucleus"/>
    <property type="evidence" value="ECO:0007669"/>
    <property type="project" value="UniProtKB-SubCell"/>
</dbReference>
<dbReference type="InterPro" id="IPR050329">
    <property type="entry name" value="GLI_C2H2-zinc-finger"/>
</dbReference>
<comment type="subcellular location">
    <subcellularLocation>
        <location evidence="1">Nucleus</location>
    </subcellularLocation>
</comment>
<dbReference type="Pfam" id="PF00096">
    <property type="entry name" value="zf-C2H2"/>
    <property type="match status" value="3"/>
</dbReference>
<dbReference type="SUPFAM" id="SSF57667">
    <property type="entry name" value="beta-beta-alpha zinc fingers"/>
    <property type="match status" value="2"/>
</dbReference>
<sequence>MEESCSFQSQLLSVMEVLAKAAVAEINRRVDDSCAVLRLEVSQSRRDIDLLKGKCEVMEAELRRSRVRARRKVFYPPAAERFSPLVKVVLNRDRQTDWDRQMDDEAPSQPQQCAPEAGQILIKEESAEEDMWKSSSEDKLISEAEQTQCFEAEQPAQIDGFVERLHPAENPSDPGSLLSRADEYDTFPDQQLNRNQIELELVVKHEREEEPDENAAPVDSDHTFVIEDGEGQLWSSELCRDAVEPGLSFAGQHFEPVPSAFPSQSGLHLQDMVPRIQSVKSHAVAVSAARAKRRARTFGCKRPQPDEGHALSQINAVDLIPQQAQNQYRDSGPQLRGPNQESTPPNTAASSFYGHSRGSFALSRRMRTPWRSGIGEKRFSCTYCDKSFMRFSQLKEHLRSHTGEKPFSCLQCGRSFTKQCNLIRHAVVHSGEKPYECSLCGKCFTQRSSLKSHQKTAH</sequence>
<evidence type="ECO:0000256" key="12">
    <source>
        <dbReference type="SAM" id="MobiDB-lite"/>
    </source>
</evidence>
<evidence type="ECO:0000256" key="9">
    <source>
        <dbReference type="ARBA" id="ARBA00023163"/>
    </source>
</evidence>
<dbReference type="GO" id="GO:0000978">
    <property type="term" value="F:RNA polymerase II cis-regulatory region sequence-specific DNA binding"/>
    <property type="evidence" value="ECO:0007669"/>
    <property type="project" value="TreeGrafter"/>
</dbReference>
<keyword evidence="4" id="KW-0677">Repeat</keyword>
<reference evidence="14 15" key="1">
    <citation type="submission" date="2019-07" db="EMBL/GenBank/DDBJ databases">
        <title>Chromosome genome assembly for large yellow croaker.</title>
        <authorList>
            <person name="Xiao S."/>
        </authorList>
    </citation>
    <scope>NUCLEOTIDE SEQUENCE [LARGE SCALE GENOMIC DNA]</scope>
    <source>
        <strain evidence="14">JMULYC20181020</strain>
        <tissue evidence="14">Muscle</tissue>
    </source>
</reference>
<keyword evidence="7" id="KW-0805">Transcription regulation</keyword>
<name>A0A6G0IGT2_LARCR</name>
<feature type="compositionally biased region" description="Polar residues" evidence="12">
    <location>
        <begin position="337"/>
        <end position="350"/>
    </location>
</feature>
<evidence type="ECO:0000256" key="8">
    <source>
        <dbReference type="ARBA" id="ARBA00023125"/>
    </source>
</evidence>
<protein>
    <recommendedName>
        <fullName evidence="13">C2H2-type domain-containing protein</fullName>
    </recommendedName>
</protein>
<dbReference type="GO" id="GO:0000122">
    <property type="term" value="P:negative regulation of transcription by RNA polymerase II"/>
    <property type="evidence" value="ECO:0007669"/>
    <property type="project" value="UniProtKB-ARBA"/>
</dbReference>
<proteinExistence type="inferred from homology"/>
<evidence type="ECO:0000256" key="6">
    <source>
        <dbReference type="ARBA" id="ARBA00022833"/>
    </source>
</evidence>
<dbReference type="PANTHER" id="PTHR19818:SF157">
    <property type="entry name" value="C2H2-TYPE DOMAIN-CONTAINING PROTEIN"/>
    <property type="match status" value="1"/>
</dbReference>
<keyword evidence="3" id="KW-0479">Metal-binding</keyword>
<feature type="region of interest" description="Disordered" evidence="12">
    <location>
        <begin position="327"/>
        <end position="352"/>
    </location>
</feature>
<evidence type="ECO:0000313" key="15">
    <source>
        <dbReference type="Proteomes" id="UP000424527"/>
    </source>
</evidence>
<dbReference type="PANTHER" id="PTHR19818">
    <property type="entry name" value="ZINC FINGER PROTEIN ZIC AND GLI"/>
    <property type="match status" value="1"/>
</dbReference>
<dbReference type="AlphaFoldDB" id="A0A6G0IGT2"/>
<evidence type="ECO:0000313" key="14">
    <source>
        <dbReference type="EMBL" id="KAE8290584.1"/>
    </source>
</evidence>
<keyword evidence="5 11" id="KW-0863">Zinc-finger</keyword>
<gene>
    <name evidence="14" type="ORF">D5F01_LYC10170</name>
</gene>
<dbReference type="FunFam" id="3.30.160.60:FF:001442">
    <property type="entry name" value="zinc finger protein 696"/>
    <property type="match status" value="1"/>
</dbReference>
<dbReference type="GO" id="GO:0045944">
    <property type="term" value="P:positive regulation of transcription by RNA polymerase II"/>
    <property type="evidence" value="ECO:0007669"/>
    <property type="project" value="UniProtKB-ARBA"/>
</dbReference>
<dbReference type="Gene3D" id="3.30.160.60">
    <property type="entry name" value="Classic Zinc Finger"/>
    <property type="match status" value="3"/>
</dbReference>
<keyword evidence="9" id="KW-0804">Transcription</keyword>
<dbReference type="EMBL" id="REGW02000010">
    <property type="protein sequence ID" value="KAE8290584.1"/>
    <property type="molecule type" value="Genomic_DNA"/>
</dbReference>
<evidence type="ECO:0000256" key="7">
    <source>
        <dbReference type="ARBA" id="ARBA00023015"/>
    </source>
</evidence>
<dbReference type="GO" id="GO:0008270">
    <property type="term" value="F:zinc ion binding"/>
    <property type="evidence" value="ECO:0007669"/>
    <property type="project" value="UniProtKB-KW"/>
</dbReference>
<dbReference type="FunFam" id="3.30.160.60:FF:000646">
    <property type="entry name" value="Myeloid zinc finger 1"/>
    <property type="match status" value="1"/>
</dbReference>
<dbReference type="SMART" id="SM00355">
    <property type="entry name" value="ZnF_C2H2"/>
    <property type="match status" value="3"/>
</dbReference>
<feature type="domain" description="C2H2-type" evidence="13">
    <location>
        <begin position="435"/>
        <end position="458"/>
    </location>
</feature>
<dbReference type="FunFam" id="3.30.160.60:FF:001465">
    <property type="entry name" value="Zinc finger protein 560"/>
    <property type="match status" value="1"/>
</dbReference>
<keyword evidence="6" id="KW-0862">Zinc</keyword>
<evidence type="ECO:0000256" key="2">
    <source>
        <dbReference type="ARBA" id="ARBA00006991"/>
    </source>
</evidence>
<dbReference type="Proteomes" id="UP000424527">
    <property type="component" value="Unassembled WGS sequence"/>
</dbReference>
<evidence type="ECO:0000256" key="3">
    <source>
        <dbReference type="ARBA" id="ARBA00022723"/>
    </source>
</evidence>
<evidence type="ECO:0000256" key="10">
    <source>
        <dbReference type="ARBA" id="ARBA00023242"/>
    </source>
</evidence>
<dbReference type="InterPro" id="IPR013087">
    <property type="entry name" value="Znf_C2H2_type"/>
</dbReference>
<evidence type="ECO:0000256" key="5">
    <source>
        <dbReference type="ARBA" id="ARBA00022771"/>
    </source>
</evidence>
<organism evidence="14 15">
    <name type="scientific">Larimichthys crocea</name>
    <name type="common">Large yellow croaker</name>
    <name type="synonym">Pseudosciaena crocea</name>
    <dbReference type="NCBI Taxonomy" id="215358"/>
    <lineage>
        <taxon>Eukaryota</taxon>
        <taxon>Metazoa</taxon>
        <taxon>Chordata</taxon>
        <taxon>Craniata</taxon>
        <taxon>Vertebrata</taxon>
        <taxon>Euteleostomi</taxon>
        <taxon>Actinopterygii</taxon>
        <taxon>Neopterygii</taxon>
        <taxon>Teleostei</taxon>
        <taxon>Neoteleostei</taxon>
        <taxon>Acanthomorphata</taxon>
        <taxon>Eupercaria</taxon>
        <taxon>Sciaenidae</taxon>
        <taxon>Larimichthys</taxon>
    </lineage>
</organism>
<evidence type="ECO:0000256" key="11">
    <source>
        <dbReference type="PROSITE-ProRule" id="PRU00042"/>
    </source>
</evidence>
<evidence type="ECO:0000259" key="13">
    <source>
        <dbReference type="PROSITE" id="PS50157"/>
    </source>
</evidence>
<evidence type="ECO:0000256" key="1">
    <source>
        <dbReference type="ARBA" id="ARBA00004123"/>
    </source>
</evidence>
<feature type="domain" description="C2H2-type" evidence="13">
    <location>
        <begin position="407"/>
        <end position="434"/>
    </location>
</feature>
<dbReference type="PROSITE" id="PS00028">
    <property type="entry name" value="ZINC_FINGER_C2H2_1"/>
    <property type="match status" value="3"/>
</dbReference>
<feature type="domain" description="C2H2-type" evidence="13">
    <location>
        <begin position="379"/>
        <end position="406"/>
    </location>
</feature>
<dbReference type="InterPro" id="IPR036236">
    <property type="entry name" value="Znf_C2H2_sf"/>
</dbReference>
<accession>A0A6G0IGT2</accession>
<keyword evidence="15" id="KW-1185">Reference proteome</keyword>
<comment type="caution">
    <text evidence="14">The sequence shown here is derived from an EMBL/GenBank/DDBJ whole genome shotgun (WGS) entry which is preliminary data.</text>
</comment>